<evidence type="ECO:0000313" key="3">
    <source>
        <dbReference type="Proteomes" id="UP001155241"/>
    </source>
</evidence>
<keyword evidence="3" id="KW-1185">Reference proteome</keyword>
<evidence type="ECO:0000256" key="1">
    <source>
        <dbReference type="SAM" id="Phobius"/>
    </source>
</evidence>
<dbReference type="AlphaFoldDB" id="A0A9X2JKF9"/>
<name>A0A9X2JKF9_9BACT</name>
<keyword evidence="1" id="KW-0472">Membrane</keyword>
<accession>A0A9X2JKF9</accession>
<dbReference type="Proteomes" id="UP001155241">
    <property type="component" value="Unassembled WGS sequence"/>
</dbReference>
<keyword evidence="1" id="KW-1133">Transmembrane helix</keyword>
<reference evidence="2" key="1">
    <citation type="submission" date="2022-06" db="EMBL/GenBank/DDBJ databases">
        <title>Aeoliella straminimaris, a novel planctomycete from sediments.</title>
        <authorList>
            <person name="Vitorino I.R."/>
            <person name="Lage O.M."/>
        </authorList>
    </citation>
    <scope>NUCLEOTIDE SEQUENCE</scope>
    <source>
        <strain evidence="2">ICT_H6.2</strain>
    </source>
</reference>
<evidence type="ECO:0000313" key="2">
    <source>
        <dbReference type="EMBL" id="MCO6046409.1"/>
    </source>
</evidence>
<feature type="transmembrane region" description="Helical" evidence="1">
    <location>
        <begin position="33"/>
        <end position="51"/>
    </location>
</feature>
<sequence length="67" mass="6946">MTKNPIAIGAMTFVVAFLAGAVSSQLLRGDPNLIPSLVTAAAMGITFGAFTQWQNSKKSKSGSDDSQ</sequence>
<proteinExistence type="predicted"/>
<keyword evidence="1" id="KW-0812">Transmembrane</keyword>
<dbReference type="RefSeq" id="WP_252854524.1">
    <property type="nucleotide sequence ID" value="NZ_JAMXLR010000073.1"/>
</dbReference>
<gene>
    <name evidence="2" type="ORF">NG895_21130</name>
</gene>
<dbReference type="EMBL" id="JAMXLR010000073">
    <property type="protein sequence ID" value="MCO6046409.1"/>
    <property type="molecule type" value="Genomic_DNA"/>
</dbReference>
<organism evidence="2 3">
    <name type="scientific">Aeoliella straminimaris</name>
    <dbReference type="NCBI Taxonomy" id="2954799"/>
    <lineage>
        <taxon>Bacteria</taxon>
        <taxon>Pseudomonadati</taxon>
        <taxon>Planctomycetota</taxon>
        <taxon>Planctomycetia</taxon>
        <taxon>Pirellulales</taxon>
        <taxon>Lacipirellulaceae</taxon>
        <taxon>Aeoliella</taxon>
    </lineage>
</organism>
<comment type="caution">
    <text evidence="2">The sequence shown here is derived from an EMBL/GenBank/DDBJ whole genome shotgun (WGS) entry which is preliminary data.</text>
</comment>
<protein>
    <submittedName>
        <fullName evidence="2">Uncharacterized protein</fullName>
    </submittedName>
</protein>